<evidence type="ECO:0000313" key="1">
    <source>
        <dbReference type="EMBL" id="CBJ91640.1"/>
    </source>
</evidence>
<dbReference type="AlphaFoldDB" id="D3VA76"/>
<reference evidence="1 2" key="1">
    <citation type="journal article" date="2011" name="PLoS ONE">
        <title>The entomopathogenic bacterial endosymbionts xenorhabdus and photorhabdus: convergent lifestyles from divergent genomes.</title>
        <authorList>
            <person name="Chaston J.M."/>
            <person name="Suen G."/>
            <person name="Tucker S.L."/>
            <person name="Andersen A.W."/>
            <person name="Bhasin A."/>
            <person name="Bode E."/>
            <person name="Bode H.B."/>
            <person name="Brachmann A.O."/>
            <person name="Cowles C.E."/>
            <person name="Cowles K.N."/>
            <person name="Darby C."/>
            <person name="de Leon L."/>
            <person name="Drace K."/>
            <person name="Du Z."/>
            <person name="Givaudan A."/>
            <person name="Herbert Tran E.E."/>
            <person name="Jewell K.A."/>
            <person name="Knack J.J."/>
            <person name="Krasomil-Osterfeld K.C."/>
            <person name="Kukor R."/>
            <person name="Lanois A."/>
            <person name="Latreille P."/>
            <person name="Leimgruber N.K."/>
            <person name="Lipke C.M."/>
            <person name="Liu R."/>
            <person name="Lu X."/>
            <person name="Martens E.C."/>
            <person name="Marri P.R."/>
            <person name="Medigue C."/>
            <person name="Menard M.L."/>
            <person name="Miller N.M."/>
            <person name="Morales-Soto N."/>
            <person name="Norton S."/>
            <person name="Ogier J.C."/>
            <person name="Orchard S.S."/>
            <person name="Park D."/>
            <person name="Park Y."/>
            <person name="Qurollo B.A."/>
            <person name="Sugar D.R."/>
            <person name="Richards G.R."/>
            <person name="Rouy Z."/>
            <person name="Slominski B."/>
            <person name="Slominski K."/>
            <person name="Snyder H."/>
            <person name="Tjaden B.C."/>
            <person name="van der Hoeven R."/>
            <person name="Welch R.D."/>
            <person name="Wheeler C."/>
            <person name="Xiang B."/>
            <person name="Barbazuk B."/>
            <person name="Gaudriault S."/>
            <person name="Goodner B."/>
            <person name="Slater S.C."/>
            <person name="Forst S."/>
            <person name="Goldman B.S."/>
            <person name="Goodrich-Blair H."/>
        </authorList>
    </citation>
    <scope>NUCLEOTIDE SEQUENCE [LARGE SCALE GENOMIC DNA]</scope>
    <source>
        <strain evidence="2">ATCC 19061 / DSM 3370 / CCUG 14189 / LMG 1036 / NCIMB 9965 / AN6</strain>
    </source>
</reference>
<sequence>MTYTFGFCALPIPKALKRECFLKESIGESVIGRQDKYH</sequence>
<dbReference type="EMBL" id="FN667742">
    <property type="protein sequence ID" value="CBJ91640.1"/>
    <property type="molecule type" value="Genomic_DNA"/>
</dbReference>
<evidence type="ECO:0000313" key="2">
    <source>
        <dbReference type="Proteomes" id="UP000008075"/>
    </source>
</evidence>
<keyword evidence="2" id="KW-1185">Reference proteome</keyword>
<gene>
    <name evidence="1" type="ordered locus">XNC1_3609</name>
</gene>
<protein>
    <submittedName>
        <fullName evidence="1">Uncharacterized protein</fullName>
    </submittedName>
</protein>
<dbReference type="Proteomes" id="UP000008075">
    <property type="component" value="Chromosome"/>
</dbReference>
<organism evidence="1 2">
    <name type="scientific">Xenorhabdus nematophila (strain ATCC 19061 / DSM 3370 / CCUG 14189 / LMG 1036 / NCIMB 9965 / AN6)</name>
    <dbReference type="NCBI Taxonomy" id="406817"/>
    <lineage>
        <taxon>Bacteria</taxon>
        <taxon>Pseudomonadati</taxon>
        <taxon>Pseudomonadota</taxon>
        <taxon>Gammaproteobacteria</taxon>
        <taxon>Enterobacterales</taxon>
        <taxon>Morganellaceae</taxon>
        <taxon>Xenorhabdus</taxon>
    </lineage>
</organism>
<proteinExistence type="predicted"/>
<name>D3VA76_XENNA</name>
<dbReference type="HOGENOM" id="CLU_3335061_0_0_6"/>
<dbReference type="KEGG" id="xne:XNC1_3609"/>
<accession>D3VA76</accession>